<dbReference type="GO" id="GO:0016020">
    <property type="term" value="C:membrane"/>
    <property type="evidence" value="ECO:0007669"/>
    <property type="project" value="UniProtKB-SubCell"/>
</dbReference>
<evidence type="ECO:0000256" key="3">
    <source>
        <dbReference type="ARBA" id="ARBA00022723"/>
    </source>
</evidence>
<dbReference type="SUPFAM" id="SSF57850">
    <property type="entry name" value="RING/U-box"/>
    <property type="match status" value="1"/>
</dbReference>
<evidence type="ECO:0000256" key="6">
    <source>
        <dbReference type="ARBA" id="ARBA00022989"/>
    </source>
</evidence>
<evidence type="ECO:0000256" key="1">
    <source>
        <dbReference type="ARBA" id="ARBA00004141"/>
    </source>
</evidence>
<keyword evidence="6" id="KW-1133">Transmembrane helix</keyword>
<keyword evidence="3" id="KW-0479">Metal-binding</keyword>
<evidence type="ECO:0000256" key="9">
    <source>
        <dbReference type="ARBA" id="ARBA00043044"/>
    </source>
</evidence>
<evidence type="ECO:0000256" key="2">
    <source>
        <dbReference type="ARBA" id="ARBA00022692"/>
    </source>
</evidence>
<keyword evidence="4" id="KW-0863">Zinc-finger</keyword>
<dbReference type="InterPro" id="IPR011016">
    <property type="entry name" value="Znf_RING-CH"/>
</dbReference>
<evidence type="ECO:0000256" key="11">
    <source>
        <dbReference type="ARBA" id="ARBA00043231"/>
    </source>
</evidence>
<protein>
    <recommendedName>
        <fullName evidence="8">E3 ubiquitin-protein ligase MARCHF5</fullName>
    </recommendedName>
    <alternativeName>
        <fullName evidence="10">Membrane-associated RING finger protein 5</fullName>
    </alternativeName>
    <alternativeName>
        <fullName evidence="9">Membrane-associated RING-CH protein V</fullName>
    </alternativeName>
    <alternativeName>
        <fullName evidence="11">RING-type E3 ubiquitin transferase MARCHF5</fullName>
    </alternativeName>
</protein>
<keyword evidence="2" id="KW-0812">Transmembrane</keyword>
<dbReference type="EMBL" id="FN654492">
    <property type="protein sequence ID" value="CBY34269.1"/>
    <property type="molecule type" value="Genomic_DNA"/>
</dbReference>
<dbReference type="Pfam" id="PF12906">
    <property type="entry name" value="RINGv"/>
    <property type="match status" value="1"/>
</dbReference>
<keyword evidence="7" id="KW-0472">Membrane</keyword>
<name>E4YFJ5_OIKDI</name>
<reference evidence="14" key="1">
    <citation type="journal article" date="2010" name="Science">
        <title>Plasticity of animal genome architecture unmasked by rapid evolution of a pelagic tunicate.</title>
        <authorList>
            <person name="Denoeud F."/>
            <person name="Henriet S."/>
            <person name="Mungpakdee S."/>
            <person name="Aury J.M."/>
            <person name="Da Silva C."/>
            <person name="Brinkmann H."/>
            <person name="Mikhaleva J."/>
            <person name="Olsen L.C."/>
            <person name="Jubin C."/>
            <person name="Canestro C."/>
            <person name="Bouquet J.M."/>
            <person name="Danks G."/>
            <person name="Poulain J."/>
            <person name="Campsteijn C."/>
            <person name="Adamski M."/>
            <person name="Cross I."/>
            <person name="Yadetie F."/>
            <person name="Muffato M."/>
            <person name="Louis A."/>
            <person name="Butcher S."/>
            <person name="Tsagkogeorga G."/>
            <person name="Konrad A."/>
            <person name="Singh S."/>
            <person name="Jensen M.F."/>
            <person name="Cong E.H."/>
            <person name="Eikeseth-Otteraa H."/>
            <person name="Noel B."/>
            <person name="Anthouard V."/>
            <person name="Porcel B.M."/>
            <person name="Kachouri-Lafond R."/>
            <person name="Nishino A."/>
            <person name="Ugolini M."/>
            <person name="Chourrout P."/>
            <person name="Nishida H."/>
            <person name="Aasland R."/>
            <person name="Huzurbazar S."/>
            <person name="Westhof E."/>
            <person name="Delsuc F."/>
            <person name="Lehrach H."/>
            <person name="Reinhardt R."/>
            <person name="Weissenbach J."/>
            <person name="Roy S.W."/>
            <person name="Artiguenave F."/>
            <person name="Postlethwait J.H."/>
            <person name="Manak J.R."/>
            <person name="Thompson E.M."/>
            <person name="Jaillon O."/>
            <person name="Du Pasquier L."/>
            <person name="Boudinot P."/>
            <person name="Liberles D.A."/>
            <person name="Volff J.N."/>
            <person name="Philippe H."/>
            <person name="Lenhard B."/>
            <person name="Roest Crollius H."/>
            <person name="Wincker P."/>
            <person name="Chourrout D."/>
        </authorList>
    </citation>
    <scope>NUCLEOTIDE SEQUENCE [LARGE SCALE GENOMIC DNA]</scope>
</reference>
<evidence type="ECO:0000256" key="4">
    <source>
        <dbReference type="ARBA" id="ARBA00022771"/>
    </source>
</evidence>
<feature type="region of interest" description="Disordered" evidence="12">
    <location>
        <begin position="61"/>
        <end position="92"/>
    </location>
</feature>
<organism evidence="14">
    <name type="scientific">Oikopleura dioica</name>
    <name type="common">Tunicate</name>
    <dbReference type="NCBI Taxonomy" id="34765"/>
    <lineage>
        <taxon>Eukaryota</taxon>
        <taxon>Metazoa</taxon>
        <taxon>Chordata</taxon>
        <taxon>Tunicata</taxon>
        <taxon>Appendicularia</taxon>
        <taxon>Copelata</taxon>
        <taxon>Oikopleuridae</taxon>
        <taxon>Oikopleura</taxon>
    </lineage>
</organism>
<evidence type="ECO:0000256" key="10">
    <source>
        <dbReference type="ARBA" id="ARBA00043185"/>
    </source>
</evidence>
<evidence type="ECO:0000256" key="12">
    <source>
        <dbReference type="SAM" id="MobiDB-lite"/>
    </source>
</evidence>
<dbReference type="PROSITE" id="PS51292">
    <property type="entry name" value="ZF_RING_CH"/>
    <property type="match status" value="1"/>
</dbReference>
<evidence type="ECO:0000313" key="14">
    <source>
        <dbReference type="EMBL" id="CBY34269.1"/>
    </source>
</evidence>
<feature type="domain" description="RING-CH-type" evidence="13">
    <location>
        <begin position="127"/>
        <end position="197"/>
    </location>
</feature>
<keyword evidence="5" id="KW-0862">Zinc</keyword>
<dbReference type="Proteomes" id="UP000011014">
    <property type="component" value="Unassembled WGS sequence"/>
</dbReference>
<gene>
    <name evidence="14" type="ORF">GSOID_T00024285001</name>
</gene>
<dbReference type="GO" id="GO:0008270">
    <property type="term" value="F:zinc ion binding"/>
    <property type="evidence" value="ECO:0007669"/>
    <property type="project" value="UniProtKB-KW"/>
</dbReference>
<evidence type="ECO:0000259" key="13">
    <source>
        <dbReference type="PROSITE" id="PS51292"/>
    </source>
</evidence>
<proteinExistence type="predicted"/>
<evidence type="ECO:0000256" key="7">
    <source>
        <dbReference type="ARBA" id="ARBA00023136"/>
    </source>
</evidence>
<dbReference type="InterPro" id="IPR013083">
    <property type="entry name" value="Znf_RING/FYVE/PHD"/>
</dbReference>
<dbReference type="PANTHER" id="PTHR46283">
    <property type="entry name" value="E3 UBIQUITIN-PROTEIN LIGASE MARCH5"/>
    <property type="match status" value="1"/>
</dbReference>
<comment type="subcellular location">
    <subcellularLocation>
        <location evidence="1">Membrane</location>
        <topology evidence="1">Multi-pass membrane protein</topology>
    </subcellularLocation>
</comment>
<dbReference type="AlphaFoldDB" id="E4YFJ5"/>
<evidence type="ECO:0000256" key="8">
    <source>
        <dbReference type="ARBA" id="ARBA00040151"/>
    </source>
</evidence>
<dbReference type="SMART" id="SM00744">
    <property type="entry name" value="RINGv"/>
    <property type="match status" value="1"/>
</dbReference>
<dbReference type="Gene3D" id="3.30.40.10">
    <property type="entry name" value="Zinc/RING finger domain, C3HC4 (zinc finger)"/>
    <property type="match status" value="1"/>
</dbReference>
<accession>E4YFJ5</accession>
<evidence type="ECO:0000256" key="5">
    <source>
        <dbReference type="ARBA" id="ARBA00022833"/>
    </source>
</evidence>
<sequence>MNSENSWGIHQECINVVDQFSSDEDDLASLQLNSRMDASGENNNQTTAPVLARRVSFVDFTGNSDDEESSSSSESYFPSERLSTDSLTDQNEVSLEEDYDLPELEDDPRQRIPAGVYARSEETALPESDEDERECWVCFMGEDEDNPGAEWCTPCKCQGSVGFVHQDCVKRWVAEKQKHRLDLEVQCPQCEMKYRFVFPKMNPLFYGAARLDQYINNCVFVVTCTGVIAAMNLATMFYTRNVIKCIVVDNFVIESIVTDSCYTLAPYRQMLVEMSGIKFEGFDRLLSSLTVTVFPISLFLNIPKSIMSISTRATEFLWRHFCRGIKDTLISWAVPATLVTLRKINWDEPLLNKIAEYQNTTQRYDPPREKSTRYFVGGLMMPFCARIVGDIVYPQFTPGRRFVYGAATYLFGKGIYNFTRKYLTREWQRKRKVKDYVEGQPHEDENNLPQTFSIELLIGRDV</sequence>